<comment type="caution">
    <text evidence="2">The sequence shown here is derived from an EMBL/GenBank/DDBJ whole genome shotgun (WGS) entry which is preliminary data.</text>
</comment>
<keyword evidence="1" id="KW-0175">Coiled coil</keyword>
<gene>
    <name evidence="2" type="ORF">ES711_15690</name>
</gene>
<name>A0A5C7AAF5_9FLAO</name>
<reference evidence="2 3" key="1">
    <citation type="submission" date="2019-08" db="EMBL/GenBank/DDBJ databases">
        <title>Genome sequence of Gelidibacter salicanalis IC162T.</title>
        <authorList>
            <person name="Bowman J.P."/>
        </authorList>
    </citation>
    <scope>NUCLEOTIDE SEQUENCE [LARGE SCALE GENOMIC DNA]</scope>
    <source>
        <strain evidence="2 3">IC162</strain>
    </source>
</reference>
<protein>
    <submittedName>
        <fullName evidence="2">Uncharacterized protein</fullName>
    </submittedName>
</protein>
<evidence type="ECO:0000313" key="3">
    <source>
        <dbReference type="Proteomes" id="UP000321734"/>
    </source>
</evidence>
<dbReference type="EMBL" id="VORX01000011">
    <property type="protein sequence ID" value="TXE05508.1"/>
    <property type="molecule type" value="Genomic_DNA"/>
</dbReference>
<evidence type="ECO:0000256" key="1">
    <source>
        <dbReference type="SAM" id="Coils"/>
    </source>
</evidence>
<sequence>MNFQRQLILVSLMTLVMSCDFGKNNSPDHSTEGRTVPENEEITNTTNYKKTGNFDAMDEVSVGNDKITDSLNENWNLDNPKRRKNLYSRFNMTQDQINRYENAIREWKESQKDDAYKLLSANEKIKEENRILKNILDDSQYEQYKQWSKANDLRN</sequence>
<dbReference type="RefSeq" id="WP_146894256.1">
    <property type="nucleotide sequence ID" value="NZ_VORX01000011.1"/>
</dbReference>
<dbReference type="AlphaFoldDB" id="A0A5C7AAF5"/>
<organism evidence="2 3">
    <name type="scientific">Gelidibacter salicanalis</name>
    <dbReference type="NCBI Taxonomy" id="291193"/>
    <lineage>
        <taxon>Bacteria</taxon>
        <taxon>Pseudomonadati</taxon>
        <taxon>Bacteroidota</taxon>
        <taxon>Flavobacteriia</taxon>
        <taxon>Flavobacteriales</taxon>
        <taxon>Flavobacteriaceae</taxon>
        <taxon>Gelidibacter</taxon>
    </lineage>
</organism>
<accession>A0A5C7AAF5</accession>
<dbReference type="PROSITE" id="PS51257">
    <property type="entry name" value="PROKAR_LIPOPROTEIN"/>
    <property type="match status" value="1"/>
</dbReference>
<evidence type="ECO:0000313" key="2">
    <source>
        <dbReference type="EMBL" id="TXE05508.1"/>
    </source>
</evidence>
<proteinExistence type="predicted"/>
<keyword evidence="3" id="KW-1185">Reference proteome</keyword>
<dbReference type="OrthoDB" id="1437313at2"/>
<dbReference type="Proteomes" id="UP000321734">
    <property type="component" value="Unassembled WGS sequence"/>
</dbReference>
<feature type="coiled-coil region" evidence="1">
    <location>
        <begin position="90"/>
        <end position="142"/>
    </location>
</feature>